<comment type="caution">
    <text evidence="2">The sequence shown here is derived from an EMBL/GenBank/DDBJ whole genome shotgun (WGS) entry which is preliminary data.</text>
</comment>
<protein>
    <recommendedName>
        <fullName evidence="1">Integrase core domain-containing protein</fullName>
    </recommendedName>
</protein>
<evidence type="ECO:0000313" key="3">
    <source>
        <dbReference type="Proteomes" id="UP001222325"/>
    </source>
</evidence>
<name>A0AAD6UCA0_9AGAR</name>
<gene>
    <name evidence="2" type="ORF">B0H15DRAFT_771758</name>
</gene>
<keyword evidence="3" id="KW-1185">Reference proteome</keyword>
<organism evidence="2 3">
    <name type="scientific">Mycena belliarum</name>
    <dbReference type="NCBI Taxonomy" id="1033014"/>
    <lineage>
        <taxon>Eukaryota</taxon>
        <taxon>Fungi</taxon>
        <taxon>Dikarya</taxon>
        <taxon>Basidiomycota</taxon>
        <taxon>Agaricomycotina</taxon>
        <taxon>Agaricomycetes</taxon>
        <taxon>Agaricomycetidae</taxon>
        <taxon>Agaricales</taxon>
        <taxon>Marasmiineae</taxon>
        <taxon>Mycenaceae</taxon>
        <taxon>Mycena</taxon>
    </lineage>
</organism>
<sequence>MAKKGKSVCLDCYCYVVAYPYLPVYSDPPDDVLLQAFKDYARENSGSGLEWQDQLVRLKQDFNLSIGSTKLFGLRKQLGVPSVRRAAKELHPTTLNQQVVDIKQNDTLGMWGVTQLKGRLANQDILVPRCVRYMLVVADTLRAALRDNFDDEFEARFVGKKRSQHRSPLNALGSWHQEHADGHEKLGEQALRIGKGIHLPIYGSKDQYTAWLHALLLMPNVRHRNAIAHYFLDLVEGRDYRISLQLTVDMGSEIGDMIKIHEALRLVRRDAAPLFVPSEFPFCATIPSTQNTPIESFWRWQRNGEGKSIRFVLEDGSASGIFLPSDEIHKQTFYWIWVPFIQERLDLFRDYWNNHRIRNVKNKKNASGSSPKNMFLNPQLGRPTARDCSIRVRPQLVADLREAYGGAEARDHAYRFVSRLFQAEADGAYVQLGCPEISLESIWAVFTAVVAILELDALTATQ</sequence>
<feature type="domain" description="Integrase core" evidence="1">
    <location>
        <begin position="318"/>
        <end position="364"/>
    </location>
</feature>
<proteinExistence type="predicted"/>
<evidence type="ECO:0000259" key="1">
    <source>
        <dbReference type="Pfam" id="PF24764"/>
    </source>
</evidence>
<reference evidence="2" key="1">
    <citation type="submission" date="2023-03" db="EMBL/GenBank/DDBJ databases">
        <title>Massive genome expansion in bonnet fungi (Mycena s.s.) driven by repeated elements and novel gene families across ecological guilds.</title>
        <authorList>
            <consortium name="Lawrence Berkeley National Laboratory"/>
            <person name="Harder C.B."/>
            <person name="Miyauchi S."/>
            <person name="Viragh M."/>
            <person name="Kuo A."/>
            <person name="Thoen E."/>
            <person name="Andreopoulos B."/>
            <person name="Lu D."/>
            <person name="Skrede I."/>
            <person name="Drula E."/>
            <person name="Henrissat B."/>
            <person name="Morin E."/>
            <person name="Kohler A."/>
            <person name="Barry K."/>
            <person name="LaButti K."/>
            <person name="Morin E."/>
            <person name="Salamov A."/>
            <person name="Lipzen A."/>
            <person name="Mereny Z."/>
            <person name="Hegedus B."/>
            <person name="Baldrian P."/>
            <person name="Stursova M."/>
            <person name="Weitz H."/>
            <person name="Taylor A."/>
            <person name="Grigoriev I.V."/>
            <person name="Nagy L.G."/>
            <person name="Martin F."/>
            <person name="Kauserud H."/>
        </authorList>
    </citation>
    <scope>NUCLEOTIDE SEQUENCE</scope>
    <source>
        <strain evidence="2">CBHHK173m</strain>
    </source>
</reference>
<dbReference type="InterPro" id="IPR058913">
    <property type="entry name" value="Integrase_dom_put"/>
</dbReference>
<dbReference type="Proteomes" id="UP001222325">
    <property type="component" value="Unassembled WGS sequence"/>
</dbReference>
<dbReference type="AlphaFoldDB" id="A0AAD6UCA0"/>
<dbReference type="Pfam" id="PF24764">
    <property type="entry name" value="rva_4"/>
    <property type="match status" value="1"/>
</dbReference>
<accession>A0AAD6UCA0</accession>
<dbReference type="EMBL" id="JARJCN010000008">
    <property type="protein sequence ID" value="KAJ7098703.1"/>
    <property type="molecule type" value="Genomic_DNA"/>
</dbReference>
<evidence type="ECO:0000313" key="2">
    <source>
        <dbReference type="EMBL" id="KAJ7098703.1"/>
    </source>
</evidence>